<keyword evidence="3" id="KW-0699">rRNA-binding</keyword>
<dbReference type="NCBIfam" id="TIGR03953">
    <property type="entry name" value="rplD_bact"/>
    <property type="match status" value="1"/>
</dbReference>
<evidence type="ECO:0000256" key="7">
    <source>
        <dbReference type="ARBA" id="ARBA00035208"/>
    </source>
</evidence>
<reference evidence="10" key="1">
    <citation type="journal article" date="2017" name="Mitochondrial DNA Part B Resour">
        <title>Characterization of the complete plastid genome of Porphyridium purpureum strain CCMP1328.</title>
        <authorList>
            <person name="Bi G."/>
        </authorList>
    </citation>
    <scope>NUCLEOTIDE SEQUENCE</scope>
</reference>
<dbReference type="HAMAP" id="MF_01328_B">
    <property type="entry name" value="Ribosomal_uL4_B"/>
    <property type="match status" value="1"/>
</dbReference>
<keyword evidence="10" id="KW-0934">Plastid</keyword>
<accession>A0A343KP03</accession>
<dbReference type="GO" id="GO:0005840">
    <property type="term" value="C:ribosome"/>
    <property type="evidence" value="ECO:0007669"/>
    <property type="project" value="UniProtKB-KW"/>
</dbReference>
<keyword evidence="4" id="KW-0694">RNA-binding</keyword>
<proteinExistence type="inferred from homology"/>
<keyword evidence="6" id="KW-0687">Ribonucleoprotein</keyword>
<protein>
    <recommendedName>
        <fullName evidence="7">Large ribosomal subunit protein uL4c</fullName>
    </recommendedName>
    <alternativeName>
        <fullName evidence="8">50S ribosomal protein L4, chloroplastic</fullName>
    </alternativeName>
</protein>
<gene>
    <name evidence="10" type="primary">rpl4</name>
</gene>
<evidence type="ECO:0000256" key="8">
    <source>
        <dbReference type="ARBA" id="ARBA00035387"/>
    </source>
</evidence>
<dbReference type="GO" id="GO:1990904">
    <property type="term" value="C:ribonucleoprotein complex"/>
    <property type="evidence" value="ECO:0007669"/>
    <property type="project" value="UniProtKB-KW"/>
</dbReference>
<sequence>MWSKYKNMTLDTKINYNVLNWEGTIATEKVVSIKIADDTAKYVVHRALVKENNNSRSRTASTKTRSEVRGGGKKPWKQKGTGRARAGSSRSPLWKGGGVTFGPKPVISNRMTMNKKEWRLALRTALYNRSQDIKIVEDFNQYFKIPKTKVLIEALSRWNISPTNKTLIVTDSLSSGISLSVRNVPDIIISSVEQLTVVQLLQANSIVMTVTALSKIQEVYND</sequence>
<dbReference type="Pfam" id="PF00573">
    <property type="entry name" value="Ribosomal_L4"/>
    <property type="match status" value="1"/>
</dbReference>
<keyword evidence="5 10" id="KW-0689">Ribosomal protein</keyword>
<comment type="similarity">
    <text evidence="2">Belongs to the universal ribosomal protein uL4 family.</text>
</comment>
<comment type="function">
    <text evidence="1">Probably binds the 23S rRNA.</text>
</comment>
<organism evidence="10">
    <name type="scientific">Porphyridium purpureum</name>
    <name type="common">Red alga</name>
    <name type="synonym">Porphyridium cruentum</name>
    <dbReference type="NCBI Taxonomy" id="35688"/>
    <lineage>
        <taxon>Eukaryota</taxon>
        <taxon>Rhodophyta</taxon>
        <taxon>Bangiophyceae</taxon>
        <taxon>Porphyridiales</taxon>
        <taxon>Porphyridiaceae</taxon>
        <taxon>Porphyridium</taxon>
    </lineage>
</organism>
<name>A0A343KP03_PORPP</name>
<dbReference type="InterPro" id="IPR013005">
    <property type="entry name" value="Ribosomal_uL4-like"/>
</dbReference>
<dbReference type="PANTHER" id="PTHR10746">
    <property type="entry name" value="50S RIBOSOMAL PROTEIN L4"/>
    <property type="match status" value="1"/>
</dbReference>
<evidence type="ECO:0000256" key="2">
    <source>
        <dbReference type="ARBA" id="ARBA00010528"/>
    </source>
</evidence>
<dbReference type="GO" id="GO:0006412">
    <property type="term" value="P:translation"/>
    <property type="evidence" value="ECO:0007669"/>
    <property type="project" value="InterPro"/>
</dbReference>
<evidence type="ECO:0000256" key="9">
    <source>
        <dbReference type="SAM" id="MobiDB-lite"/>
    </source>
</evidence>
<dbReference type="EMBL" id="MF401423">
    <property type="protein sequence ID" value="ATJ02901.1"/>
    <property type="molecule type" value="Genomic_DNA"/>
</dbReference>
<evidence type="ECO:0000256" key="5">
    <source>
        <dbReference type="ARBA" id="ARBA00022980"/>
    </source>
</evidence>
<geneLocation type="plastid" evidence="10"/>
<evidence type="ECO:0000256" key="1">
    <source>
        <dbReference type="ARBA" id="ARBA00004083"/>
    </source>
</evidence>
<dbReference type="GO" id="GO:0019843">
    <property type="term" value="F:rRNA binding"/>
    <property type="evidence" value="ECO:0007669"/>
    <property type="project" value="UniProtKB-KW"/>
</dbReference>
<dbReference type="InterPro" id="IPR023574">
    <property type="entry name" value="Ribosomal_uL4_dom_sf"/>
</dbReference>
<dbReference type="Gene3D" id="3.40.1370.10">
    <property type="match status" value="1"/>
</dbReference>
<evidence type="ECO:0000256" key="6">
    <source>
        <dbReference type="ARBA" id="ARBA00023274"/>
    </source>
</evidence>
<dbReference type="PANTHER" id="PTHR10746:SF17">
    <property type="entry name" value="LARGE RIBOSOMAL SUBUNIT PROTEIN UL4C"/>
    <property type="match status" value="1"/>
</dbReference>
<feature type="region of interest" description="Disordered" evidence="9">
    <location>
        <begin position="53"/>
        <end position="91"/>
    </location>
</feature>
<feature type="compositionally biased region" description="Basic residues" evidence="9">
    <location>
        <begin position="71"/>
        <end position="82"/>
    </location>
</feature>
<dbReference type="AlphaFoldDB" id="A0A343KP03"/>
<dbReference type="SUPFAM" id="SSF52166">
    <property type="entry name" value="Ribosomal protein L4"/>
    <property type="match status" value="1"/>
</dbReference>
<evidence type="ECO:0000256" key="4">
    <source>
        <dbReference type="ARBA" id="ARBA00022884"/>
    </source>
</evidence>
<dbReference type="GO" id="GO:0003735">
    <property type="term" value="F:structural constituent of ribosome"/>
    <property type="evidence" value="ECO:0007669"/>
    <property type="project" value="InterPro"/>
</dbReference>
<evidence type="ECO:0000256" key="3">
    <source>
        <dbReference type="ARBA" id="ARBA00022730"/>
    </source>
</evidence>
<feature type="compositionally biased region" description="Low complexity" evidence="9">
    <location>
        <begin position="53"/>
        <end position="63"/>
    </location>
</feature>
<dbReference type="InterPro" id="IPR002136">
    <property type="entry name" value="Ribosomal_uL4"/>
</dbReference>
<evidence type="ECO:0000313" key="10">
    <source>
        <dbReference type="EMBL" id="ATJ02901.1"/>
    </source>
</evidence>